<evidence type="ECO:0000313" key="2">
    <source>
        <dbReference type="Proteomes" id="UP000198657"/>
    </source>
</evidence>
<dbReference type="EMBL" id="FODN01000012">
    <property type="protein sequence ID" value="SEO67516.1"/>
    <property type="molecule type" value="Genomic_DNA"/>
</dbReference>
<dbReference type="STRING" id="604089.SAMN04487942_0105"/>
<reference evidence="2" key="1">
    <citation type="submission" date="2016-10" db="EMBL/GenBank/DDBJ databases">
        <authorList>
            <person name="Varghese N."/>
            <person name="Submissions S."/>
        </authorList>
    </citation>
    <scope>NUCLEOTIDE SEQUENCE [LARGE SCALE GENOMIC DNA]</scope>
    <source>
        <strain evidence="2">CGMCC 1.8704</strain>
    </source>
</reference>
<protein>
    <recommendedName>
        <fullName evidence="3">NodB homology domain-containing protein</fullName>
    </recommendedName>
</protein>
<gene>
    <name evidence="1" type="ORF">SAMN04487942_0105</name>
</gene>
<proteinExistence type="predicted"/>
<organism evidence="1 2">
    <name type="scientific">Flavobacterium sinopsychrotolerans</name>
    <dbReference type="NCBI Taxonomy" id="604089"/>
    <lineage>
        <taxon>Bacteria</taxon>
        <taxon>Pseudomonadati</taxon>
        <taxon>Bacteroidota</taxon>
        <taxon>Flavobacteriia</taxon>
        <taxon>Flavobacteriales</taxon>
        <taxon>Flavobacteriaceae</taxon>
        <taxon>Flavobacterium</taxon>
    </lineage>
</organism>
<evidence type="ECO:0008006" key="3">
    <source>
        <dbReference type="Google" id="ProtNLM"/>
    </source>
</evidence>
<dbReference type="OrthoDB" id="1290266at2"/>
<dbReference type="RefSeq" id="WP_091174267.1">
    <property type="nucleotide sequence ID" value="NZ_CBCSFM010000014.1"/>
</dbReference>
<sequence>MVIDFSKFNIEKASSFDIEIVFTIPIAKFRNHDYTWIGCPVDCVANQYSPKIIQLSNGFFVQANITNGIWEVNKNNARVLLWRFNPEMSSPMAQYLGSKNEKVIVQAEQNFNFKEHPALLFTSNEAIEISRSKIPFSAIAVFTDHCDFDTAENVSLQRTFFKENAIKISKGFFLNHFSKRPDNASFRNDAEELTKWKEDGHELCYHSLSQSIKSEKDSFDDFYSFLPPFADVETWIDHGYQPYNLSLFQNRKVANKVYEDTLEQKNIRTLWNYIDSGTATSGVINQLNVQHFTLSRFLIGNKDLHFIKRMQLMIKNIIFHYYNDDVLLLQYKSTATHFKKLFFQKKAGSLLPLLKNAFKLSAAILSVFIFWKRTKIKPYKLAKYQPILFKHRIFEKEFYIFQTLEMVDFKKALSKKNIDDLIQEKGIFIAHTYFSVPMSYHTGRMFATPNTIDAVVAGNFTYLGAKIINNEIWNPTLTELVEYWSNFDTVVLDVDLNGVVFVKNSSELIFRTIN</sequence>
<evidence type="ECO:0000313" key="1">
    <source>
        <dbReference type="EMBL" id="SEO67516.1"/>
    </source>
</evidence>
<name>A0A1H8RMD3_9FLAO</name>
<dbReference type="Proteomes" id="UP000198657">
    <property type="component" value="Unassembled WGS sequence"/>
</dbReference>
<dbReference type="AlphaFoldDB" id="A0A1H8RMD3"/>
<keyword evidence="2" id="KW-1185">Reference proteome</keyword>
<accession>A0A1H8RMD3</accession>